<dbReference type="Pfam" id="PF00480">
    <property type="entry name" value="ROK"/>
    <property type="match status" value="1"/>
</dbReference>
<protein>
    <submittedName>
        <fullName evidence="2">ROK family protein</fullName>
    </submittedName>
</protein>
<dbReference type="InterPro" id="IPR000600">
    <property type="entry name" value="ROK"/>
</dbReference>
<dbReference type="RefSeq" id="WP_255921223.1">
    <property type="nucleotide sequence ID" value="NZ_JANFNG010000012.1"/>
</dbReference>
<dbReference type="PANTHER" id="PTHR18964:SF149">
    <property type="entry name" value="BIFUNCTIONAL UDP-N-ACETYLGLUCOSAMINE 2-EPIMERASE_N-ACETYLMANNOSAMINE KINASE"/>
    <property type="match status" value="1"/>
</dbReference>
<dbReference type="SUPFAM" id="SSF53067">
    <property type="entry name" value="Actin-like ATPase domain"/>
    <property type="match status" value="1"/>
</dbReference>
<evidence type="ECO:0000256" key="1">
    <source>
        <dbReference type="ARBA" id="ARBA00006479"/>
    </source>
</evidence>
<reference evidence="2" key="1">
    <citation type="submission" date="2022-06" db="EMBL/GenBank/DDBJ databases">
        <title>Draft genome sequence of Streptomyces sp. RB6PN25 isolated from peat swamp forest in Thailand.</title>
        <authorList>
            <person name="Duangmal K."/>
            <person name="Klaysubun C."/>
        </authorList>
    </citation>
    <scope>NUCLEOTIDE SEQUENCE</scope>
    <source>
        <strain evidence="2">RB6PN25</strain>
    </source>
</reference>
<keyword evidence="3" id="KW-1185">Reference proteome</keyword>
<dbReference type="Gene3D" id="3.30.420.40">
    <property type="match status" value="2"/>
</dbReference>
<proteinExistence type="inferred from homology"/>
<organism evidence="2 3">
    <name type="scientific">Streptomyces humicola</name>
    <dbReference type="NCBI Taxonomy" id="2953240"/>
    <lineage>
        <taxon>Bacteria</taxon>
        <taxon>Bacillati</taxon>
        <taxon>Actinomycetota</taxon>
        <taxon>Actinomycetes</taxon>
        <taxon>Kitasatosporales</taxon>
        <taxon>Streptomycetaceae</taxon>
        <taxon>Streptomyces</taxon>
    </lineage>
</organism>
<dbReference type="Proteomes" id="UP001057702">
    <property type="component" value="Unassembled WGS sequence"/>
</dbReference>
<evidence type="ECO:0000313" key="3">
    <source>
        <dbReference type="Proteomes" id="UP001057702"/>
    </source>
</evidence>
<comment type="caution">
    <text evidence="2">The sequence shown here is derived from an EMBL/GenBank/DDBJ whole genome shotgun (WGS) entry which is preliminary data.</text>
</comment>
<accession>A0ABT1PXB4</accession>
<name>A0ABT1PXB4_9ACTN</name>
<comment type="similarity">
    <text evidence="1">Belongs to the ROK (NagC/XylR) family.</text>
</comment>
<dbReference type="PANTHER" id="PTHR18964">
    <property type="entry name" value="ROK (REPRESSOR, ORF, KINASE) FAMILY"/>
    <property type="match status" value="1"/>
</dbReference>
<dbReference type="InterPro" id="IPR043129">
    <property type="entry name" value="ATPase_NBD"/>
</dbReference>
<gene>
    <name evidence="2" type="ORF">NGB36_17380</name>
</gene>
<sequence>MTPQLTQPQDPAAERDFVLGIDFGGTKIAVATATLGGRILRSERLETLAPEGAEQAVRRALAAAERLRAATEAAQGGRCLGAGAVSPGIVQDECIAFAPNVPGWEKLALPRLLRDGLGLDAVACVNDVKAGGIAEARWGALRNADPGIFLSLGTGIGAALIVGGQVLLGANGAAGEIGYLLRDALDTAGVRSGRAPLEEYASGIGLARRGAEVLGGRPTAAALFASADPRVRTLVDDALDHLAVHVANLAVTLDPERIAVGGGMMTSADRVLAALKRRLNESVPFPPSLVPAHFVQDSALYGSLALILDRL</sequence>
<evidence type="ECO:0000313" key="2">
    <source>
        <dbReference type="EMBL" id="MCQ4082323.1"/>
    </source>
</evidence>
<dbReference type="EMBL" id="JANFNG010000012">
    <property type="protein sequence ID" value="MCQ4082323.1"/>
    <property type="molecule type" value="Genomic_DNA"/>
</dbReference>